<reference evidence="3 4" key="1">
    <citation type="journal article" date="2012" name="J. Bacteriol.">
        <title>Draft Genome Sequence of Oceaniovalibus guishaninsula JLT2003T.</title>
        <authorList>
            <person name="Tang K."/>
            <person name="Liu K."/>
            <person name="Jiao N."/>
        </authorList>
    </citation>
    <scope>NUCLEOTIDE SEQUENCE [LARGE SCALE GENOMIC DNA]</scope>
    <source>
        <strain evidence="3 4">JLT2003</strain>
    </source>
</reference>
<organism evidence="3 4">
    <name type="scientific">Oceaniovalibus guishaninsula JLT2003</name>
    <dbReference type="NCBI Taxonomy" id="1231392"/>
    <lineage>
        <taxon>Bacteria</taxon>
        <taxon>Pseudomonadati</taxon>
        <taxon>Pseudomonadota</taxon>
        <taxon>Alphaproteobacteria</taxon>
        <taxon>Rhodobacterales</taxon>
        <taxon>Roseobacteraceae</taxon>
        <taxon>Oceaniovalibus</taxon>
    </lineage>
</organism>
<dbReference type="STRING" id="1231392.OCGS_2690"/>
<evidence type="ECO:0000256" key="1">
    <source>
        <dbReference type="ARBA" id="ARBA00022723"/>
    </source>
</evidence>
<dbReference type="Gene3D" id="3.30.70.100">
    <property type="match status" value="1"/>
</dbReference>
<keyword evidence="4" id="KW-1185">Reference proteome</keyword>
<dbReference type="PROSITE" id="PS50846">
    <property type="entry name" value="HMA_2"/>
    <property type="match status" value="1"/>
</dbReference>
<proteinExistence type="predicted"/>
<dbReference type="eggNOG" id="COG2608">
    <property type="taxonomic scope" value="Bacteria"/>
</dbReference>
<dbReference type="EMBL" id="AMGO01000068">
    <property type="protein sequence ID" value="EKE43099.1"/>
    <property type="molecule type" value="Genomic_DNA"/>
</dbReference>
<dbReference type="InterPro" id="IPR036163">
    <property type="entry name" value="HMA_dom_sf"/>
</dbReference>
<evidence type="ECO:0000313" key="3">
    <source>
        <dbReference type="EMBL" id="EKE43099.1"/>
    </source>
</evidence>
<protein>
    <recommendedName>
        <fullName evidence="2">HMA domain-containing protein</fullName>
    </recommendedName>
</protein>
<dbReference type="PROSITE" id="PS01047">
    <property type="entry name" value="HMA_1"/>
    <property type="match status" value="1"/>
</dbReference>
<keyword evidence="1" id="KW-0479">Metal-binding</keyword>
<gene>
    <name evidence="3" type="ORF">OCGS_2690</name>
</gene>
<dbReference type="AlphaFoldDB" id="K2HJD3"/>
<dbReference type="Proteomes" id="UP000006765">
    <property type="component" value="Unassembled WGS sequence"/>
</dbReference>
<name>K2HJD3_9RHOB</name>
<evidence type="ECO:0000259" key="2">
    <source>
        <dbReference type="PROSITE" id="PS50846"/>
    </source>
</evidence>
<dbReference type="SUPFAM" id="SSF55008">
    <property type="entry name" value="HMA, heavy metal-associated domain"/>
    <property type="match status" value="1"/>
</dbReference>
<comment type="caution">
    <text evidence="3">The sequence shown here is derived from an EMBL/GenBank/DDBJ whole genome shotgun (WGS) entry which is preliminary data.</text>
</comment>
<sequence length="66" mass="6910">MTRLTVPDMTCGHCKASIAAAIEALDPAARLEIDLPGRRVEVRSAASDDAILSALRARGFDASLTA</sequence>
<dbReference type="Pfam" id="PF00403">
    <property type="entry name" value="HMA"/>
    <property type="match status" value="1"/>
</dbReference>
<dbReference type="GO" id="GO:0046872">
    <property type="term" value="F:metal ion binding"/>
    <property type="evidence" value="ECO:0007669"/>
    <property type="project" value="UniProtKB-KW"/>
</dbReference>
<dbReference type="InterPro" id="IPR017969">
    <property type="entry name" value="Heavy-metal-associated_CS"/>
</dbReference>
<dbReference type="InterPro" id="IPR006121">
    <property type="entry name" value="HMA_dom"/>
</dbReference>
<feature type="domain" description="HMA" evidence="2">
    <location>
        <begin position="1"/>
        <end position="63"/>
    </location>
</feature>
<accession>K2HJD3</accession>
<dbReference type="RefSeq" id="WP_007427842.1">
    <property type="nucleotide sequence ID" value="NZ_AMGO01000068.1"/>
</dbReference>
<dbReference type="CDD" id="cd00371">
    <property type="entry name" value="HMA"/>
    <property type="match status" value="1"/>
</dbReference>
<evidence type="ECO:0000313" key="4">
    <source>
        <dbReference type="Proteomes" id="UP000006765"/>
    </source>
</evidence>